<organism evidence="2">
    <name type="scientific">Candidatus Kentrum sp. SD</name>
    <dbReference type="NCBI Taxonomy" id="2126332"/>
    <lineage>
        <taxon>Bacteria</taxon>
        <taxon>Pseudomonadati</taxon>
        <taxon>Pseudomonadota</taxon>
        <taxon>Gammaproteobacteria</taxon>
        <taxon>Candidatus Kentrum</taxon>
    </lineage>
</organism>
<evidence type="ECO:0000259" key="1">
    <source>
        <dbReference type="Pfam" id="PF00535"/>
    </source>
</evidence>
<dbReference type="InterPro" id="IPR001173">
    <property type="entry name" value="Glyco_trans_2-like"/>
</dbReference>
<dbReference type="AlphaFoldDB" id="A0A451BJY0"/>
<proteinExistence type="predicted"/>
<evidence type="ECO:0000313" key="2">
    <source>
        <dbReference type="EMBL" id="VFK78592.1"/>
    </source>
</evidence>
<keyword evidence="2" id="KW-0808">Transferase</keyword>
<protein>
    <submittedName>
        <fullName evidence="2">Glycosyl transferase family 2</fullName>
    </submittedName>
</protein>
<dbReference type="CDD" id="cd00761">
    <property type="entry name" value="Glyco_tranf_GTA_type"/>
    <property type="match status" value="1"/>
</dbReference>
<dbReference type="GO" id="GO:0016740">
    <property type="term" value="F:transferase activity"/>
    <property type="evidence" value="ECO:0007669"/>
    <property type="project" value="UniProtKB-KW"/>
</dbReference>
<dbReference type="InterPro" id="IPR050834">
    <property type="entry name" value="Glycosyltransf_2"/>
</dbReference>
<reference evidence="2" key="1">
    <citation type="submission" date="2019-02" db="EMBL/GenBank/DDBJ databases">
        <authorList>
            <person name="Gruber-Vodicka R. H."/>
            <person name="Seah K. B. B."/>
        </authorList>
    </citation>
    <scope>NUCLEOTIDE SEQUENCE</scope>
    <source>
        <strain evidence="2">BECK_S127</strain>
    </source>
</reference>
<dbReference type="EMBL" id="CAADHB010000019">
    <property type="protein sequence ID" value="VFK78592.1"/>
    <property type="molecule type" value="Genomic_DNA"/>
</dbReference>
<gene>
    <name evidence="2" type="ORF">BECKSD772D_GA0070982_10195</name>
</gene>
<dbReference type="Gene3D" id="3.90.550.10">
    <property type="entry name" value="Spore Coat Polysaccharide Biosynthesis Protein SpsA, Chain A"/>
    <property type="match status" value="1"/>
</dbReference>
<dbReference type="PANTHER" id="PTHR43685:SF2">
    <property type="entry name" value="GLYCOSYLTRANSFERASE 2-LIKE DOMAIN-CONTAINING PROTEIN"/>
    <property type="match status" value="1"/>
</dbReference>
<name>A0A451BJY0_9GAMM</name>
<dbReference type="SUPFAM" id="SSF53448">
    <property type="entry name" value="Nucleotide-diphospho-sugar transferases"/>
    <property type="match status" value="1"/>
</dbReference>
<sequence>MIISIIIPTRERAAYLRESIQTALQIPDRNIEIVISDNASTDGTKQLVSKISDPRIKYVNTGRRVSMRQNFEFGMRNSSGDYVIFFGDDDGILPRQFKFLRQILEKERPDGLRWNVPRFAWPMPNCSVGEYLEYRPGSLPIEKKKLFSGLDRIDCEAYGKYLLACSLKGFRQLPPTIYHGCVSRDYFNQIAAPDGTYFNSNVPDAYFWCRSVLAGGNFIHVDHVFSLEGAGPVSTGRAYIRLARDATDSVQNEPSHRYIEESRQDRLKDVVPCPPFFHSLLLFSTLETVRARFPGEDQIPDYLAWYHHMLSEDSPWQDTVRKILRDYAVKSRTVSALEQTESEQRDHPVSGSRYFKRALSSVREFLRNHDYITRSVLRPRPKRFRLSAEINGESTILSAVNVYDALLSDDYKYILDGTSSREAIWRRVIERSRAYPLWRGRNSQTSEYP</sequence>
<feature type="domain" description="Glycosyltransferase 2-like" evidence="1">
    <location>
        <begin position="4"/>
        <end position="111"/>
    </location>
</feature>
<accession>A0A451BJY0</accession>
<dbReference type="PANTHER" id="PTHR43685">
    <property type="entry name" value="GLYCOSYLTRANSFERASE"/>
    <property type="match status" value="1"/>
</dbReference>
<dbReference type="Pfam" id="PF00535">
    <property type="entry name" value="Glycos_transf_2"/>
    <property type="match status" value="1"/>
</dbReference>
<dbReference type="InterPro" id="IPR029044">
    <property type="entry name" value="Nucleotide-diphossugar_trans"/>
</dbReference>